<evidence type="ECO:0000313" key="1">
    <source>
        <dbReference type="EMBL" id="TFL00077.1"/>
    </source>
</evidence>
<sequence>MLRSTRSFLLFFPRSIYAARRQRSGRCSIRSCAQEHPQVLAPPGFLPTSCLCLLSSSSSHRALSPSTHLTCLVRIHHLIRHVACLSPKPGSSQFFPPVSTPVT</sequence>
<keyword evidence="2" id="KW-1185">Reference proteome</keyword>
<organism evidence="1 2">
    <name type="scientific">Pterulicium gracile</name>
    <dbReference type="NCBI Taxonomy" id="1884261"/>
    <lineage>
        <taxon>Eukaryota</taxon>
        <taxon>Fungi</taxon>
        <taxon>Dikarya</taxon>
        <taxon>Basidiomycota</taxon>
        <taxon>Agaricomycotina</taxon>
        <taxon>Agaricomycetes</taxon>
        <taxon>Agaricomycetidae</taxon>
        <taxon>Agaricales</taxon>
        <taxon>Pleurotineae</taxon>
        <taxon>Pterulaceae</taxon>
        <taxon>Pterulicium</taxon>
    </lineage>
</organism>
<protein>
    <submittedName>
        <fullName evidence="1">Uncharacterized protein</fullName>
    </submittedName>
</protein>
<gene>
    <name evidence="1" type="ORF">BDV98DRAFT_569955</name>
</gene>
<dbReference type="EMBL" id="ML178830">
    <property type="protein sequence ID" value="TFL00077.1"/>
    <property type="molecule type" value="Genomic_DNA"/>
</dbReference>
<accession>A0A5C3QEW6</accession>
<reference evidence="1 2" key="1">
    <citation type="journal article" date="2019" name="Nat. Ecol. Evol.">
        <title>Megaphylogeny resolves global patterns of mushroom evolution.</title>
        <authorList>
            <person name="Varga T."/>
            <person name="Krizsan K."/>
            <person name="Foldi C."/>
            <person name="Dima B."/>
            <person name="Sanchez-Garcia M."/>
            <person name="Sanchez-Ramirez S."/>
            <person name="Szollosi G.J."/>
            <person name="Szarkandi J.G."/>
            <person name="Papp V."/>
            <person name="Albert L."/>
            <person name="Andreopoulos W."/>
            <person name="Angelini C."/>
            <person name="Antonin V."/>
            <person name="Barry K.W."/>
            <person name="Bougher N.L."/>
            <person name="Buchanan P."/>
            <person name="Buyck B."/>
            <person name="Bense V."/>
            <person name="Catcheside P."/>
            <person name="Chovatia M."/>
            <person name="Cooper J."/>
            <person name="Damon W."/>
            <person name="Desjardin D."/>
            <person name="Finy P."/>
            <person name="Geml J."/>
            <person name="Haridas S."/>
            <person name="Hughes K."/>
            <person name="Justo A."/>
            <person name="Karasinski D."/>
            <person name="Kautmanova I."/>
            <person name="Kiss B."/>
            <person name="Kocsube S."/>
            <person name="Kotiranta H."/>
            <person name="LaButti K.M."/>
            <person name="Lechner B.E."/>
            <person name="Liimatainen K."/>
            <person name="Lipzen A."/>
            <person name="Lukacs Z."/>
            <person name="Mihaltcheva S."/>
            <person name="Morgado L.N."/>
            <person name="Niskanen T."/>
            <person name="Noordeloos M.E."/>
            <person name="Ohm R.A."/>
            <person name="Ortiz-Santana B."/>
            <person name="Ovrebo C."/>
            <person name="Racz N."/>
            <person name="Riley R."/>
            <person name="Savchenko A."/>
            <person name="Shiryaev A."/>
            <person name="Soop K."/>
            <person name="Spirin V."/>
            <person name="Szebenyi C."/>
            <person name="Tomsovsky M."/>
            <person name="Tulloss R.E."/>
            <person name="Uehling J."/>
            <person name="Grigoriev I.V."/>
            <person name="Vagvolgyi C."/>
            <person name="Papp T."/>
            <person name="Martin F.M."/>
            <person name="Miettinen O."/>
            <person name="Hibbett D.S."/>
            <person name="Nagy L.G."/>
        </authorList>
    </citation>
    <scope>NUCLEOTIDE SEQUENCE [LARGE SCALE GENOMIC DNA]</scope>
    <source>
        <strain evidence="1 2">CBS 309.79</strain>
    </source>
</reference>
<name>A0A5C3QEW6_9AGAR</name>
<evidence type="ECO:0000313" key="2">
    <source>
        <dbReference type="Proteomes" id="UP000305067"/>
    </source>
</evidence>
<proteinExistence type="predicted"/>
<dbReference type="Proteomes" id="UP000305067">
    <property type="component" value="Unassembled WGS sequence"/>
</dbReference>
<dbReference type="AlphaFoldDB" id="A0A5C3QEW6"/>